<dbReference type="AlphaFoldDB" id="A0A6A4HNW4"/>
<evidence type="ECO:0000313" key="2">
    <source>
        <dbReference type="Proteomes" id="UP000799118"/>
    </source>
</evidence>
<evidence type="ECO:0000313" key="1">
    <source>
        <dbReference type="EMBL" id="KAE9399786.1"/>
    </source>
</evidence>
<proteinExistence type="predicted"/>
<keyword evidence="2" id="KW-1185">Reference proteome</keyword>
<dbReference type="Proteomes" id="UP000799118">
    <property type="component" value="Unassembled WGS sequence"/>
</dbReference>
<name>A0A6A4HNW4_9AGAR</name>
<dbReference type="EMBL" id="ML769464">
    <property type="protein sequence ID" value="KAE9399786.1"/>
    <property type="molecule type" value="Genomic_DNA"/>
</dbReference>
<reference evidence="1" key="1">
    <citation type="journal article" date="2019" name="Environ. Microbiol.">
        <title>Fungal ecological strategies reflected in gene transcription - a case study of two litter decomposers.</title>
        <authorList>
            <person name="Barbi F."/>
            <person name="Kohler A."/>
            <person name="Barry K."/>
            <person name="Baskaran P."/>
            <person name="Daum C."/>
            <person name="Fauchery L."/>
            <person name="Ihrmark K."/>
            <person name="Kuo A."/>
            <person name="LaButti K."/>
            <person name="Lipzen A."/>
            <person name="Morin E."/>
            <person name="Grigoriev I.V."/>
            <person name="Henrissat B."/>
            <person name="Lindahl B."/>
            <person name="Martin F."/>
        </authorList>
    </citation>
    <scope>NUCLEOTIDE SEQUENCE</scope>
    <source>
        <strain evidence="1">JB14</strain>
    </source>
</reference>
<accession>A0A6A4HNW4</accession>
<sequence length="171" mass="19813">MNSLYTSTKPIEMQYRNRLGDSNLIHLGHMPNLDSFVLEIWNSPDRSYIIIPWIRSFYEPLPKQDGHRHPLRHFTLVIIGEFLVPETDTAHLESEWERYAVLDRLFAEPVLASLEMVNIALRGPDPQKLLKVTGLLGCKLPSGKLKVDVLPENTDRYSYQITSILERNRCK</sequence>
<protein>
    <submittedName>
        <fullName evidence="1">Uncharacterized protein</fullName>
    </submittedName>
</protein>
<gene>
    <name evidence="1" type="ORF">BT96DRAFT_678623</name>
</gene>
<organism evidence="1 2">
    <name type="scientific">Gymnopus androsaceus JB14</name>
    <dbReference type="NCBI Taxonomy" id="1447944"/>
    <lineage>
        <taxon>Eukaryota</taxon>
        <taxon>Fungi</taxon>
        <taxon>Dikarya</taxon>
        <taxon>Basidiomycota</taxon>
        <taxon>Agaricomycotina</taxon>
        <taxon>Agaricomycetes</taxon>
        <taxon>Agaricomycetidae</taxon>
        <taxon>Agaricales</taxon>
        <taxon>Marasmiineae</taxon>
        <taxon>Omphalotaceae</taxon>
        <taxon>Gymnopus</taxon>
    </lineage>
</organism>